<name>A0A0F9C2M5_9ZZZZ</name>
<feature type="non-terminal residue" evidence="1">
    <location>
        <position position="128"/>
    </location>
</feature>
<sequence>MTADEWGEIVDWLAERYPDSQYTAEDVIVIFTDLKDFDPSDVWSAVYWFHEQGREFPPNASMLLSRSIEERQKTAREEMYRGAPEARGKPLPAPEPIEWSEYAVKRFGERLSWDDAIARIHAEMRPCN</sequence>
<reference evidence="1" key="1">
    <citation type="journal article" date="2015" name="Nature">
        <title>Complex archaea that bridge the gap between prokaryotes and eukaryotes.</title>
        <authorList>
            <person name="Spang A."/>
            <person name="Saw J.H."/>
            <person name="Jorgensen S.L."/>
            <person name="Zaremba-Niedzwiedzka K."/>
            <person name="Martijn J."/>
            <person name="Lind A.E."/>
            <person name="van Eijk R."/>
            <person name="Schleper C."/>
            <person name="Guy L."/>
            <person name="Ettema T.J."/>
        </authorList>
    </citation>
    <scope>NUCLEOTIDE SEQUENCE</scope>
</reference>
<comment type="caution">
    <text evidence="1">The sequence shown here is derived from an EMBL/GenBank/DDBJ whole genome shotgun (WGS) entry which is preliminary data.</text>
</comment>
<dbReference type="EMBL" id="LAZR01048897">
    <property type="protein sequence ID" value="KKK90891.1"/>
    <property type="molecule type" value="Genomic_DNA"/>
</dbReference>
<protein>
    <recommendedName>
        <fullName evidence="2">Replicative helicase inhibitor G39P N-terminal domain-containing protein</fullName>
    </recommendedName>
</protein>
<evidence type="ECO:0008006" key="2">
    <source>
        <dbReference type="Google" id="ProtNLM"/>
    </source>
</evidence>
<gene>
    <name evidence="1" type="ORF">LCGC14_2718480</name>
</gene>
<proteinExistence type="predicted"/>
<organism evidence="1">
    <name type="scientific">marine sediment metagenome</name>
    <dbReference type="NCBI Taxonomy" id="412755"/>
    <lineage>
        <taxon>unclassified sequences</taxon>
        <taxon>metagenomes</taxon>
        <taxon>ecological metagenomes</taxon>
    </lineage>
</organism>
<accession>A0A0F9C2M5</accession>
<dbReference type="AlphaFoldDB" id="A0A0F9C2M5"/>
<evidence type="ECO:0000313" key="1">
    <source>
        <dbReference type="EMBL" id="KKK90891.1"/>
    </source>
</evidence>